<feature type="domain" description="HTH cro/C1-type" evidence="1">
    <location>
        <begin position="19"/>
        <end position="70"/>
    </location>
</feature>
<dbReference type="CDD" id="cd00093">
    <property type="entry name" value="HTH_XRE"/>
    <property type="match status" value="1"/>
</dbReference>
<accession>A0A930YVW0</accession>
<dbReference type="EMBL" id="JADKYY010000006">
    <property type="protein sequence ID" value="MBF5027362.1"/>
    <property type="molecule type" value="Genomic_DNA"/>
</dbReference>
<proteinExistence type="predicted"/>
<dbReference type="InterPro" id="IPR001387">
    <property type="entry name" value="Cro/C1-type_HTH"/>
</dbReference>
<name>A0A930YVW0_9FLAO</name>
<dbReference type="Pfam" id="PF01381">
    <property type="entry name" value="HTH_3"/>
    <property type="match status" value="1"/>
</dbReference>
<evidence type="ECO:0000259" key="1">
    <source>
        <dbReference type="PROSITE" id="PS50943"/>
    </source>
</evidence>
<dbReference type="Gene3D" id="1.10.260.40">
    <property type="entry name" value="lambda repressor-like DNA-binding domains"/>
    <property type="match status" value="1"/>
</dbReference>
<reference evidence="2" key="1">
    <citation type="submission" date="2020-11" db="EMBL/GenBank/DDBJ databases">
        <title>Genome seq and assembly of Planobacterium sp.</title>
        <authorList>
            <person name="Chhetri G."/>
        </authorList>
    </citation>
    <scope>NUCLEOTIDE SEQUENCE</scope>
    <source>
        <strain evidence="2">GCR5</strain>
    </source>
</reference>
<dbReference type="SUPFAM" id="SSF47413">
    <property type="entry name" value="lambda repressor-like DNA-binding domains"/>
    <property type="match status" value="1"/>
</dbReference>
<gene>
    <name evidence="2" type="ORF">IC612_06070</name>
</gene>
<comment type="caution">
    <text evidence="2">The sequence shown here is derived from an EMBL/GenBank/DDBJ whole genome shotgun (WGS) entry which is preliminary data.</text>
</comment>
<dbReference type="AlphaFoldDB" id="A0A930YVW0"/>
<dbReference type="PROSITE" id="PS50943">
    <property type="entry name" value="HTH_CROC1"/>
    <property type="match status" value="1"/>
</dbReference>
<dbReference type="InterPro" id="IPR010982">
    <property type="entry name" value="Lambda_DNA-bd_dom_sf"/>
</dbReference>
<dbReference type="RefSeq" id="WP_194739293.1">
    <property type="nucleotide sequence ID" value="NZ_JADKYY010000006.1"/>
</dbReference>
<protein>
    <submittedName>
        <fullName evidence="2">Helix-turn-helix transcriptional regulator</fullName>
    </submittedName>
</protein>
<dbReference type="Proteomes" id="UP000694480">
    <property type="component" value="Unassembled WGS sequence"/>
</dbReference>
<evidence type="ECO:0000313" key="2">
    <source>
        <dbReference type="EMBL" id="MBF5027362.1"/>
    </source>
</evidence>
<keyword evidence="3" id="KW-1185">Reference proteome</keyword>
<evidence type="ECO:0000313" key="3">
    <source>
        <dbReference type="Proteomes" id="UP000694480"/>
    </source>
</evidence>
<dbReference type="GO" id="GO:0003677">
    <property type="term" value="F:DNA binding"/>
    <property type="evidence" value="ECO:0007669"/>
    <property type="project" value="InterPro"/>
</dbReference>
<organism evidence="2 3">
    <name type="scientific">Planobacterium oryzisoli</name>
    <dbReference type="NCBI Taxonomy" id="2771435"/>
    <lineage>
        <taxon>Bacteria</taxon>
        <taxon>Pseudomonadati</taxon>
        <taxon>Bacteroidota</taxon>
        <taxon>Flavobacteriia</taxon>
        <taxon>Flavobacteriales</taxon>
        <taxon>Weeksellaceae</taxon>
        <taxon>Chryseobacterium group</taxon>
        <taxon>Chryseobacterium</taxon>
    </lineage>
</organism>
<dbReference type="SMART" id="SM00530">
    <property type="entry name" value="HTH_XRE"/>
    <property type="match status" value="1"/>
</dbReference>
<sequence length="88" mass="10210">MLQFTTVKDVKINIGQWCKLLRKEHNLSRKQLAEQLALSALTISKLENGHNPTLETLLKILQHFEQLDSFNVWIQTKTTEINTNSSLY</sequence>